<evidence type="ECO:0000313" key="2">
    <source>
        <dbReference type="EMBL" id="CAK9089835.1"/>
    </source>
</evidence>
<name>A0ABP0QNJ6_9DINO</name>
<proteinExistence type="predicted"/>
<protein>
    <submittedName>
        <fullName evidence="2">Uncharacterized protein</fullName>
    </submittedName>
</protein>
<evidence type="ECO:0000313" key="3">
    <source>
        <dbReference type="Proteomes" id="UP001642484"/>
    </source>
</evidence>
<feature type="transmembrane region" description="Helical" evidence="1">
    <location>
        <begin position="67"/>
        <end position="91"/>
    </location>
</feature>
<gene>
    <name evidence="2" type="ORF">CCMP2556_LOCUS43209</name>
</gene>
<keyword evidence="3" id="KW-1185">Reference proteome</keyword>
<reference evidence="2 3" key="1">
    <citation type="submission" date="2024-02" db="EMBL/GenBank/DDBJ databases">
        <authorList>
            <person name="Chen Y."/>
            <person name="Shah S."/>
            <person name="Dougan E. K."/>
            <person name="Thang M."/>
            <person name="Chan C."/>
        </authorList>
    </citation>
    <scope>NUCLEOTIDE SEQUENCE [LARGE SCALE GENOMIC DNA]</scope>
</reference>
<accession>A0ABP0QNJ6</accession>
<comment type="caution">
    <text evidence="2">The sequence shown here is derived from an EMBL/GenBank/DDBJ whole genome shotgun (WGS) entry which is preliminary data.</text>
</comment>
<keyword evidence="1" id="KW-0472">Membrane</keyword>
<dbReference type="Proteomes" id="UP001642484">
    <property type="component" value="Unassembled WGS sequence"/>
</dbReference>
<keyword evidence="1" id="KW-1133">Transmembrane helix</keyword>
<dbReference type="EMBL" id="CAXAMN010024784">
    <property type="protein sequence ID" value="CAK9089835.1"/>
    <property type="molecule type" value="Genomic_DNA"/>
</dbReference>
<evidence type="ECO:0000256" key="1">
    <source>
        <dbReference type="SAM" id="Phobius"/>
    </source>
</evidence>
<sequence length="655" mass="72099">MRQNQWNCIPAQHRFGKSVSVASSWTGWFELAVLVENWKILREYRSCDGHSRKEFAKSNETWEVRSAGLRASTFIASIGALFWSMVLLMILKFIGVYAFHLLGSEFHLVCWAVMPLPRPMPRLVQKALPGLQGLEEDGAGECWGALNFDVRGAHKLVNVTPPEQGLSCFDLLCGQRLMVCLQVLLFWMLVGSLLCSRGYCLPRLALSPISLDQARFFLYVADGLALFPAKAPPLLATSLLYFLAALGAPLSWEKLRMGTPCPVNKSGAQLRLASLAQALRLTKLMGWHVAGVRNEWADDLSRNCLEGFEQGCGGLDQFFDAGKVIFAIIRIITAIFLKACSEVRELWHHFTPTGTIGLGTQVVCEVHEVEPLFDLLDDGVRLLSVGGCFGGKGAGFVQAAAYWLKGQARSLDVISIMHADGLAELSVMSRFSEDANMIMTQPNAQCREMKRSLALLEQTLGVWPTERKLWKGENCKLVACSGSGCGKGPRRTWPSKQSKPPPERAFVSATLRRFQGFRMDATSRCGFAILCAKERPPTSAQAQAAGVSPKSLELKLVQLAPLLQDLQSLCAVSQNWASINAAAWSATHEYLFQEPGTKKDLSRRYVGRTQANCMRNLAVKTWISSATAAVPEGAARGLCQLCSFGSDATERLWVE</sequence>
<organism evidence="2 3">
    <name type="scientific">Durusdinium trenchii</name>
    <dbReference type="NCBI Taxonomy" id="1381693"/>
    <lineage>
        <taxon>Eukaryota</taxon>
        <taxon>Sar</taxon>
        <taxon>Alveolata</taxon>
        <taxon>Dinophyceae</taxon>
        <taxon>Suessiales</taxon>
        <taxon>Symbiodiniaceae</taxon>
        <taxon>Durusdinium</taxon>
    </lineage>
</organism>
<keyword evidence="1" id="KW-0812">Transmembrane</keyword>